<sequence>MVLDFLAITCWIIWKNRNKEHQNPDPMSAISTITKIMRSAMFKIRFALGGGTGNNGDISRWAKPPKSSLNFNSDVAWLNSIDKDVISLIVRKNYIDGRIKRVQCSSPLVGEALAILEACLLAKDMGLSALMIESDFAVIVEAILSIILALGR</sequence>
<proteinExistence type="predicted"/>
<comment type="caution">
    <text evidence="1">The sequence shown here is derived from an EMBL/GenBank/DDBJ whole genome shotgun (WGS) entry which is preliminary data.</text>
</comment>
<name>A0ACB7ID87_MANES</name>
<dbReference type="EMBL" id="CM004387">
    <property type="protein sequence ID" value="KAG8662165.1"/>
    <property type="molecule type" value="Genomic_DNA"/>
</dbReference>
<evidence type="ECO:0000313" key="2">
    <source>
        <dbReference type="Proteomes" id="UP000091857"/>
    </source>
</evidence>
<evidence type="ECO:0000313" key="1">
    <source>
        <dbReference type="EMBL" id="KAG8662165.1"/>
    </source>
</evidence>
<dbReference type="Proteomes" id="UP000091857">
    <property type="component" value="Chromosome 1"/>
</dbReference>
<accession>A0ACB7ID87</accession>
<keyword evidence="2" id="KW-1185">Reference proteome</keyword>
<protein>
    <submittedName>
        <fullName evidence="1">Uncharacterized protein</fullName>
    </submittedName>
</protein>
<reference evidence="2" key="1">
    <citation type="journal article" date="2016" name="Nat. Biotechnol.">
        <title>Sequencing wild and cultivated cassava and related species reveals extensive interspecific hybridization and genetic diversity.</title>
        <authorList>
            <person name="Bredeson J.V."/>
            <person name="Lyons J.B."/>
            <person name="Prochnik S.E."/>
            <person name="Wu G.A."/>
            <person name="Ha C.M."/>
            <person name="Edsinger-Gonzales E."/>
            <person name="Grimwood J."/>
            <person name="Schmutz J."/>
            <person name="Rabbi I.Y."/>
            <person name="Egesi C."/>
            <person name="Nauluvula P."/>
            <person name="Lebot V."/>
            <person name="Ndunguru J."/>
            <person name="Mkamilo G."/>
            <person name="Bart R.S."/>
            <person name="Setter T.L."/>
            <person name="Gleadow R.M."/>
            <person name="Kulakow P."/>
            <person name="Ferguson M.E."/>
            <person name="Rounsley S."/>
            <person name="Rokhsar D.S."/>
        </authorList>
    </citation>
    <scope>NUCLEOTIDE SEQUENCE [LARGE SCALE GENOMIC DNA]</scope>
    <source>
        <strain evidence="2">cv. AM560-2</strain>
    </source>
</reference>
<gene>
    <name evidence="1" type="ORF">MANES_01G072601v8</name>
</gene>
<organism evidence="1 2">
    <name type="scientific">Manihot esculenta</name>
    <name type="common">Cassava</name>
    <name type="synonym">Jatropha manihot</name>
    <dbReference type="NCBI Taxonomy" id="3983"/>
    <lineage>
        <taxon>Eukaryota</taxon>
        <taxon>Viridiplantae</taxon>
        <taxon>Streptophyta</taxon>
        <taxon>Embryophyta</taxon>
        <taxon>Tracheophyta</taxon>
        <taxon>Spermatophyta</taxon>
        <taxon>Magnoliopsida</taxon>
        <taxon>eudicotyledons</taxon>
        <taxon>Gunneridae</taxon>
        <taxon>Pentapetalae</taxon>
        <taxon>rosids</taxon>
        <taxon>fabids</taxon>
        <taxon>Malpighiales</taxon>
        <taxon>Euphorbiaceae</taxon>
        <taxon>Crotonoideae</taxon>
        <taxon>Manihoteae</taxon>
        <taxon>Manihot</taxon>
    </lineage>
</organism>